<name>A0A9Q4Q5A7_9EURY</name>
<evidence type="ECO:0000313" key="3">
    <source>
        <dbReference type="Proteomes" id="UP001154061"/>
    </source>
</evidence>
<dbReference type="RefSeq" id="WP_277525048.1">
    <property type="nucleotide sequence ID" value="NZ_JAMQOT010000015.1"/>
</dbReference>
<evidence type="ECO:0000256" key="1">
    <source>
        <dbReference type="SAM" id="Phobius"/>
    </source>
</evidence>
<organism evidence="2 3">
    <name type="scientific">Natrinema salsiterrestre</name>
    <dbReference type="NCBI Taxonomy" id="2950540"/>
    <lineage>
        <taxon>Archaea</taxon>
        <taxon>Methanobacteriati</taxon>
        <taxon>Methanobacteriota</taxon>
        <taxon>Stenosarchaea group</taxon>
        <taxon>Halobacteria</taxon>
        <taxon>Halobacteriales</taxon>
        <taxon>Natrialbaceae</taxon>
        <taxon>Natrinema</taxon>
    </lineage>
</organism>
<feature type="transmembrane region" description="Helical" evidence="1">
    <location>
        <begin position="6"/>
        <end position="25"/>
    </location>
</feature>
<feature type="transmembrane region" description="Helical" evidence="1">
    <location>
        <begin position="37"/>
        <end position="58"/>
    </location>
</feature>
<gene>
    <name evidence="2" type="ORF">NDI89_22725</name>
</gene>
<dbReference type="AlphaFoldDB" id="A0A9Q4Q5A7"/>
<protein>
    <submittedName>
        <fullName evidence="2">Uncharacterized protein</fullName>
    </submittedName>
</protein>
<accession>A0A9Q4Q5A7</accession>
<comment type="caution">
    <text evidence="2">The sequence shown here is derived from an EMBL/GenBank/DDBJ whole genome shotgun (WGS) entry which is preliminary data.</text>
</comment>
<keyword evidence="1" id="KW-0472">Membrane</keyword>
<reference evidence="2" key="1">
    <citation type="submission" date="2022-06" db="EMBL/GenBank/DDBJ databases">
        <title>Natrinema sp. a new haloarchaeum isolate from saline soil.</title>
        <authorList>
            <person name="Strakova D."/>
            <person name="Galisteo C."/>
            <person name="Sanchez-Porro C."/>
            <person name="Ventosa A."/>
        </authorList>
    </citation>
    <scope>NUCLEOTIDE SEQUENCE</scope>
    <source>
        <strain evidence="2">S1CR25-10</strain>
    </source>
</reference>
<keyword evidence="1" id="KW-0812">Transmembrane</keyword>
<proteinExistence type="predicted"/>
<feature type="transmembrane region" description="Helical" evidence="1">
    <location>
        <begin position="64"/>
        <end position="86"/>
    </location>
</feature>
<dbReference type="EMBL" id="JAMQOT010000015">
    <property type="protein sequence ID" value="MDF9748382.1"/>
    <property type="molecule type" value="Genomic_DNA"/>
</dbReference>
<evidence type="ECO:0000313" key="2">
    <source>
        <dbReference type="EMBL" id="MDF9748382.1"/>
    </source>
</evidence>
<sequence>MIDTQLVDTIGAFAGVIWMSAALYFQFWRRDHVHPALVSSLFLIGVALLMASSALVLAGRPAMVVLLGLIANGLFAALGIAVWYGLDQNTPTCEVAA</sequence>
<keyword evidence="1" id="KW-1133">Transmembrane helix</keyword>
<dbReference type="Proteomes" id="UP001154061">
    <property type="component" value="Unassembled WGS sequence"/>
</dbReference>
<keyword evidence="3" id="KW-1185">Reference proteome</keyword>